<proteinExistence type="predicted"/>
<dbReference type="Proteomes" id="UP000429607">
    <property type="component" value="Unassembled WGS sequence"/>
</dbReference>
<gene>
    <name evidence="2" type="ORF">PR001_g1336</name>
    <name evidence="1" type="ORF">PR002_g1328</name>
</gene>
<dbReference type="OrthoDB" id="1699231at2759"/>
<accession>A0A6A3P0S4</accession>
<dbReference type="EMBL" id="QXFU01000038">
    <property type="protein sequence ID" value="KAE9046926.1"/>
    <property type="molecule type" value="Genomic_DNA"/>
</dbReference>
<evidence type="ECO:0000313" key="1">
    <source>
        <dbReference type="EMBL" id="KAE9046926.1"/>
    </source>
</evidence>
<evidence type="ECO:0000313" key="3">
    <source>
        <dbReference type="Proteomes" id="UP000429607"/>
    </source>
</evidence>
<dbReference type="Proteomes" id="UP000435112">
    <property type="component" value="Unassembled WGS sequence"/>
</dbReference>
<name>A0A6A3P0S4_9STRA</name>
<reference evidence="3 4" key="1">
    <citation type="submission" date="2018-09" db="EMBL/GenBank/DDBJ databases">
        <title>Genomic investigation of the strawberry pathogen Phytophthora fragariae indicates pathogenicity is determined by transcriptional variation in three key races.</title>
        <authorList>
            <person name="Adams T.M."/>
            <person name="Armitage A.D."/>
            <person name="Sobczyk M.K."/>
            <person name="Bates H.J."/>
            <person name="Dunwell J.M."/>
            <person name="Nellist C.F."/>
            <person name="Harrison R.J."/>
        </authorList>
    </citation>
    <scope>NUCLEOTIDE SEQUENCE [LARGE SCALE GENOMIC DNA]</scope>
    <source>
        <strain evidence="2 3">SCRP249</strain>
        <strain evidence="1 4">SCRP324</strain>
    </source>
</reference>
<evidence type="ECO:0000313" key="4">
    <source>
        <dbReference type="Proteomes" id="UP000435112"/>
    </source>
</evidence>
<dbReference type="AlphaFoldDB" id="A0A6A3P0S4"/>
<sequence length="113" mass="12498">MYIQLLFFQLKTHADFFEDEQETPEEAVALSKRASAAVLLDATVLVSLFSELLVGSIDGFATEMNVSNVGGMFAVRGAISLTRSGLSMVQCKSQSRRPPITPGEWETQFEIYM</sequence>
<protein>
    <submittedName>
        <fullName evidence="2">Uncharacterized protein</fullName>
    </submittedName>
</protein>
<evidence type="ECO:0000313" key="2">
    <source>
        <dbReference type="EMBL" id="KAE9051535.1"/>
    </source>
</evidence>
<comment type="caution">
    <text evidence="2">The sequence shown here is derived from an EMBL/GenBank/DDBJ whole genome shotgun (WGS) entry which is preliminary data.</text>
</comment>
<organism evidence="2 3">
    <name type="scientific">Phytophthora rubi</name>
    <dbReference type="NCBI Taxonomy" id="129364"/>
    <lineage>
        <taxon>Eukaryota</taxon>
        <taxon>Sar</taxon>
        <taxon>Stramenopiles</taxon>
        <taxon>Oomycota</taxon>
        <taxon>Peronosporomycetes</taxon>
        <taxon>Peronosporales</taxon>
        <taxon>Peronosporaceae</taxon>
        <taxon>Phytophthora</taxon>
    </lineage>
</organism>
<dbReference type="EMBL" id="QXFV01000041">
    <property type="protein sequence ID" value="KAE9051535.1"/>
    <property type="molecule type" value="Genomic_DNA"/>
</dbReference>